<dbReference type="Gene3D" id="3.60.110.10">
    <property type="entry name" value="Carbon-nitrogen hydrolase"/>
    <property type="match status" value="1"/>
</dbReference>
<keyword evidence="12" id="KW-1185">Reference proteome</keyword>
<dbReference type="RefSeq" id="WP_342408331.1">
    <property type="nucleotide sequence ID" value="NZ_JBCFXD010000033.1"/>
</dbReference>
<comment type="subcellular location">
    <subcellularLocation>
        <location evidence="1">Cell membrane</location>
        <topology evidence="1">Multi-pass membrane protein</topology>
    </subcellularLocation>
</comment>
<dbReference type="PANTHER" id="PTHR38686">
    <property type="entry name" value="APOLIPOPROTEIN N-ACYLTRANSFERASE"/>
    <property type="match status" value="1"/>
</dbReference>
<dbReference type="Pfam" id="PF00795">
    <property type="entry name" value="CN_hydrolase"/>
    <property type="match status" value="1"/>
</dbReference>
<feature type="transmembrane region" description="Helical" evidence="9">
    <location>
        <begin position="66"/>
        <end position="88"/>
    </location>
</feature>
<keyword evidence="8 11" id="KW-0012">Acyltransferase</keyword>
<evidence type="ECO:0000259" key="10">
    <source>
        <dbReference type="PROSITE" id="PS50263"/>
    </source>
</evidence>
<feature type="transmembrane region" description="Helical" evidence="9">
    <location>
        <begin position="100"/>
        <end position="127"/>
    </location>
</feature>
<keyword evidence="7 9" id="KW-0472">Membrane</keyword>
<organism evidence="11 12">
    <name type="scientific">Stutzerimonas chloritidismutans</name>
    <name type="common">Pseudomonas chloritidismutans</name>
    <dbReference type="NCBI Taxonomy" id="203192"/>
    <lineage>
        <taxon>Bacteria</taxon>
        <taxon>Pseudomonadati</taxon>
        <taxon>Pseudomonadota</taxon>
        <taxon>Gammaproteobacteria</taxon>
        <taxon>Pseudomonadales</taxon>
        <taxon>Pseudomonadaceae</taxon>
        <taxon>Stutzerimonas</taxon>
    </lineage>
</organism>
<feature type="transmembrane region" description="Helical" evidence="9">
    <location>
        <begin position="139"/>
        <end position="163"/>
    </location>
</feature>
<evidence type="ECO:0000256" key="6">
    <source>
        <dbReference type="ARBA" id="ARBA00022989"/>
    </source>
</evidence>
<evidence type="ECO:0000256" key="4">
    <source>
        <dbReference type="ARBA" id="ARBA00022679"/>
    </source>
</evidence>
<evidence type="ECO:0000313" key="11">
    <source>
        <dbReference type="EMBL" id="MEL7561501.1"/>
    </source>
</evidence>
<feature type="domain" description="CN hydrolase" evidence="10">
    <location>
        <begin position="205"/>
        <end position="312"/>
    </location>
</feature>
<evidence type="ECO:0000256" key="7">
    <source>
        <dbReference type="ARBA" id="ARBA00023136"/>
    </source>
</evidence>
<keyword evidence="6 9" id="KW-1133">Transmembrane helix</keyword>
<keyword evidence="3" id="KW-1003">Cell membrane</keyword>
<evidence type="ECO:0000256" key="5">
    <source>
        <dbReference type="ARBA" id="ARBA00022692"/>
    </source>
</evidence>
<dbReference type="InterPro" id="IPR003010">
    <property type="entry name" value="C-N_Hydrolase"/>
</dbReference>
<name>A0ABU9MCW9_STUCH</name>
<comment type="similarity">
    <text evidence="2">Belongs to the CN hydrolase family. Apolipoprotein N-acyltransferase subfamily.</text>
</comment>
<comment type="caution">
    <text evidence="11">The sequence shown here is derived from an EMBL/GenBank/DDBJ whole genome shotgun (WGS) entry which is preliminary data.</text>
</comment>
<dbReference type="EMBL" id="JBCFXD010000033">
    <property type="protein sequence ID" value="MEL7561501.1"/>
    <property type="molecule type" value="Genomic_DNA"/>
</dbReference>
<dbReference type="EC" id="2.3.1.269" evidence="11"/>
<evidence type="ECO:0000256" key="3">
    <source>
        <dbReference type="ARBA" id="ARBA00022475"/>
    </source>
</evidence>
<dbReference type="Pfam" id="PF20154">
    <property type="entry name" value="LNT_N"/>
    <property type="match status" value="1"/>
</dbReference>
<dbReference type="GO" id="GO:0016746">
    <property type="term" value="F:acyltransferase activity"/>
    <property type="evidence" value="ECO:0007669"/>
    <property type="project" value="UniProtKB-KW"/>
</dbReference>
<accession>A0ABU9MCW9</accession>
<dbReference type="InterPro" id="IPR036526">
    <property type="entry name" value="C-N_Hydrolase_sf"/>
</dbReference>
<reference evidence="11 12" key="1">
    <citation type="submission" date="2024-04" db="EMBL/GenBank/DDBJ databases">
        <title>Draft Genome Sequence of Isolates Cultured from Underwater Hawaii Seamounts in the North Pacific Ocean.</title>
        <authorList>
            <person name="Sharma I."/>
            <person name="Darden B."/>
            <person name="Creggett J."/>
            <person name="Taylor S."/>
            <person name="Grant M.P."/>
            <person name="Scott J."/>
            <person name="Attles S."/>
            <person name="Walker S."/>
            <person name="Johnson G."/>
            <person name="St. Cloud C."/>
        </authorList>
    </citation>
    <scope>NUCLEOTIDE SEQUENCE [LARGE SCALE GENOMIC DNA]</scope>
    <source>
        <strain evidence="11 12">03GJ23</strain>
    </source>
</reference>
<keyword evidence="5 9" id="KW-0812">Transmembrane</keyword>
<evidence type="ECO:0000313" key="12">
    <source>
        <dbReference type="Proteomes" id="UP001467669"/>
    </source>
</evidence>
<evidence type="ECO:0000256" key="1">
    <source>
        <dbReference type="ARBA" id="ARBA00004651"/>
    </source>
</evidence>
<dbReference type="PANTHER" id="PTHR38686:SF1">
    <property type="entry name" value="APOLIPOPROTEIN N-ACYLTRANSFERASE"/>
    <property type="match status" value="1"/>
</dbReference>
<dbReference type="InterPro" id="IPR045378">
    <property type="entry name" value="LNT_N"/>
</dbReference>
<evidence type="ECO:0000256" key="9">
    <source>
        <dbReference type="SAM" id="Phobius"/>
    </source>
</evidence>
<evidence type="ECO:0000256" key="2">
    <source>
        <dbReference type="ARBA" id="ARBA00010065"/>
    </source>
</evidence>
<dbReference type="InterPro" id="IPR004563">
    <property type="entry name" value="Apolipo_AcylTrfase"/>
</dbReference>
<dbReference type="PROSITE" id="PS50263">
    <property type="entry name" value="CN_HYDROLASE"/>
    <property type="match status" value="1"/>
</dbReference>
<protein>
    <submittedName>
        <fullName evidence="11">Apolipoprotein N-acyltransferase</fullName>
        <ecNumber evidence="11">2.3.1.269</ecNumber>
    </submittedName>
</protein>
<feature type="non-terminal residue" evidence="11">
    <location>
        <position position="312"/>
    </location>
</feature>
<proteinExistence type="inferred from homology"/>
<dbReference type="NCBIfam" id="TIGR00546">
    <property type="entry name" value="lnt"/>
    <property type="match status" value="1"/>
</dbReference>
<gene>
    <name evidence="11" type="primary">lnt</name>
    <name evidence="11" type="ORF">AAGW23_21965</name>
</gene>
<dbReference type="SUPFAM" id="SSF56317">
    <property type="entry name" value="Carbon-nitrogen hydrolase"/>
    <property type="match status" value="1"/>
</dbReference>
<evidence type="ECO:0000256" key="8">
    <source>
        <dbReference type="ARBA" id="ARBA00023315"/>
    </source>
</evidence>
<feature type="transmembrane region" description="Helical" evidence="9">
    <location>
        <begin position="6"/>
        <end position="26"/>
    </location>
</feature>
<feature type="transmembrane region" description="Helical" evidence="9">
    <location>
        <begin position="33"/>
        <end position="54"/>
    </location>
</feature>
<sequence length="312" mass="34131">MPLAFAPVGWAWLAVIALATFFVLTAQSSRRQALWSAYLFGLGYFGVGVSWVFISISQYGNGPVVAVLVTAAFVSLLALFPWGVAYLVRCLRPEMDAMALWLGLPAAWVLSEWMRTWFLTGFPWLFIGYSQTDTTLATIAPVFGVLGVSLLVALLAGGLAWVVQGPSLRRAAVVGAVLVATLAGLQLLDREWTQPAADPIDVVLLQGNIAQDKKWDPRYRDITLERYQALTAQHLGADIVIWPEAAIPMWHDQAKAYLAELEALADQAGTSLMIGVPVREAEGRTYNAVVSLSDPSGFYYKRHLVPFGEYVP</sequence>
<dbReference type="Proteomes" id="UP001467669">
    <property type="component" value="Unassembled WGS sequence"/>
</dbReference>
<keyword evidence="4 11" id="KW-0808">Transferase</keyword>